<accession>A0ABQ5JWL6</accession>
<protein>
    <recommendedName>
        <fullName evidence="3">Retrotransposon gag domain-containing protein</fullName>
    </recommendedName>
</protein>
<sequence length="193" mass="21888">MDITVKIPRLSTVTKEGWKPFRDEYRRYKRCHPTASIFAFLTAVQKRILFARIPLDSAPLPNDGTFIKAIDKLFAIGSELDCIYELEKLSLRSVTDAAITEYVEKFIEVMDATALDNIPDDVLLRKKFLSGIKLAPFKTRMEVALPEEPSLDECIRVTYEEAIVVRDVLLEAEKYGKTQCARSQSHNSNSTGP</sequence>
<dbReference type="EMBL" id="BQXS01012168">
    <property type="protein sequence ID" value="GKT20131.1"/>
    <property type="molecule type" value="Genomic_DNA"/>
</dbReference>
<feature type="non-terminal residue" evidence="1">
    <location>
        <position position="193"/>
    </location>
</feature>
<evidence type="ECO:0000313" key="1">
    <source>
        <dbReference type="EMBL" id="GKT20131.1"/>
    </source>
</evidence>
<reference evidence="1" key="1">
    <citation type="submission" date="2022-03" db="EMBL/GenBank/DDBJ databases">
        <title>Draft genome sequence of Aduncisulcus paluster, a free-living microaerophilic Fornicata.</title>
        <authorList>
            <person name="Yuyama I."/>
            <person name="Kume K."/>
            <person name="Tamura T."/>
            <person name="Inagaki Y."/>
            <person name="Hashimoto T."/>
        </authorList>
    </citation>
    <scope>NUCLEOTIDE SEQUENCE</scope>
    <source>
        <strain evidence="1">NY0171</strain>
    </source>
</reference>
<gene>
    <name evidence="1" type="ORF">ADUPG1_011660</name>
</gene>
<evidence type="ECO:0000313" key="2">
    <source>
        <dbReference type="Proteomes" id="UP001057375"/>
    </source>
</evidence>
<proteinExistence type="predicted"/>
<evidence type="ECO:0008006" key="3">
    <source>
        <dbReference type="Google" id="ProtNLM"/>
    </source>
</evidence>
<keyword evidence="2" id="KW-1185">Reference proteome</keyword>
<name>A0ABQ5JWL6_9EUKA</name>
<organism evidence="1 2">
    <name type="scientific">Aduncisulcus paluster</name>
    <dbReference type="NCBI Taxonomy" id="2918883"/>
    <lineage>
        <taxon>Eukaryota</taxon>
        <taxon>Metamonada</taxon>
        <taxon>Carpediemonas-like organisms</taxon>
        <taxon>Aduncisulcus</taxon>
    </lineage>
</organism>
<comment type="caution">
    <text evidence="1">The sequence shown here is derived from an EMBL/GenBank/DDBJ whole genome shotgun (WGS) entry which is preliminary data.</text>
</comment>
<dbReference type="Proteomes" id="UP001057375">
    <property type="component" value="Unassembled WGS sequence"/>
</dbReference>